<evidence type="ECO:0000313" key="2">
    <source>
        <dbReference type="EMBL" id="TCD15183.1"/>
    </source>
</evidence>
<dbReference type="OrthoDB" id="5997585at2"/>
<name>A0A4R0PEI9_9HYPH</name>
<dbReference type="PROSITE" id="PS51186">
    <property type="entry name" value="GNAT"/>
    <property type="match status" value="1"/>
</dbReference>
<gene>
    <name evidence="2" type="ORF">E0D97_06450</name>
</gene>
<sequence length="134" mass="14924">METPIDDADFLAAFLCVDNSVCCHTAVAGPESVPVGFQSLSTHPRLPSEWLDIATYARPKRKLRGIGRALFGPTLEFACQRGIIAINATIRADNRSGLSYYEKMGFRDWAIERAMPLADGTPVDRISRMYDLRM</sequence>
<evidence type="ECO:0000313" key="3">
    <source>
        <dbReference type="Proteomes" id="UP000291301"/>
    </source>
</evidence>
<dbReference type="InterPro" id="IPR000182">
    <property type="entry name" value="GNAT_dom"/>
</dbReference>
<dbReference type="RefSeq" id="WP_131566952.1">
    <property type="nucleotide sequence ID" value="NZ_JAINFK010000004.1"/>
</dbReference>
<feature type="domain" description="N-acetyltransferase" evidence="1">
    <location>
        <begin position="1"/>
        <end position="134"/>
    </location>
</feature>
<keyword evidence="2" id="KW-0808">Transferase</keyword>
<dbReference type="EMBL" id="SJST01000002">
    <property type="protein sequence ID" value="TCD15183.1"/>
    <property type="molecule type" value="Genomic_DNA"/>
</dbReference>
<comment type="caution">
    <text evidence="2">The sequence shown here is derived from an EMBL/GenBank/DDBJ whole genome shotgun (WGS) entry which is preliminary data.</text>
</comment>
<dbReference type="GO" id="GO:0016747">
    <property type="term" value="F:acyltransferase activity, transferring groups other than amino-acyl groups"/>
    <property type="evidence" value="ECO:0007669"/>
    <property type="project" value="InterPro"/>
</dbReference>
<organism evidence="2 3">
    <name type="scientific">Oricola cellulosilytica</name>
    <dbReference type="NCBI Taxonomy" id="1429082"/>
    <lineage>
        <taxon>Bacteria</taxon>
        <taxon>Pseudomonadati</taxon>
        <taxon>Pseudomonadota</taxon>
        <taxon>Alphaproteobacteria</taxon>
        <taxon>Hyphomicrobiales</taxon>
        <taxon>Ahrensiaceae</taxon>
        <taxon>Oricola</taxon>
    </lineage>
</organism>
<dbReference type="SUPFAM" id="SSF55729">
    <property type="entry name" value="Acyl-CoA N-acyltransferases (Nat)"/>
    <property type="match status" value="1"/>
</dbReference>
<evidence type="ECO:0000259" key="1">
    <source>
        <dbReference type="PROSITE" id="PS51186"/>
    </source>
</evidence>
<reference evidence="2 3" key="1">
    <citation type="journal article" date="2015" name="Antonie Van Leeuwenhoek">
        <title>Oricola cellulosilytica gen. nov., sp. nov., a cellulose-degrading bacterium of the family Phyllobacteriaceae isolated from surface seashore water, and emended descriptions of Mesorhizobium loti and Phyllobacterium myrsinacearum.</title>
        <authorList>
            <person name="Hameed A."/>
            <person name="Shahina M."/>
            <person name="Lai W.A."/>
            <person name="Lin S.Y."/>
            <person name="Young L.S."/>
            <person name="Liu Y.C."/>
            <person name="Hsu Y.H."/>
            <person name="Young C.C."/>
        </authorList>
    </citation>
    <scope>NUCLEOTIDE SEQUENCE [LARGE SCALE GENOMIC DNA]</scope>
    <source>
        <strain evidence="2 3">KCTC 52183</strain>
    </source>
</reference>
<proteinExistence type="predicted"/>
<protein>
    <submittedName>
        <fullName evidence="2">GNAT family N-acetyltransferase</fullName>
    </submittedName>
</protein>
<accession>A0A4R0PEI9</accession>
<keyword evidence="3" id="KW-1185">Reference proteome</keyword>
<dbReference type="Pfam" id="PF00583">
    <property type="entry name" value="Acetyltransf_1"/>
    <property type="match status" value="1"/>
</dbReference>
<dbReference type="AlphaFoldDB" id="A0A4R0PEI9"/>
<dbReference type="Gene3D" id="3.40.630.30">
    <property type="match status" value="1"/>
</dbReference>
<dbReference type="InterPro" id="IPR016181">
    <property type="entry name" value="Acyl_CoA_acyltransferase"/>
</dbReference>
<dbReference type="Proteomes" id="UP000291301">
    <property type="component" value="Unassembled WGS sequence"/>
</dbReference>